<comment type="caution">
    <text evidence="1">The sequence shown here is derived from an EMBL/GenBank/DDBJ whole genome shotgun (WGS) entry which is preliminary data.</text>
</comment>
<evidence type="ECO:0000313" key="2">
    <source>
        <dbReference type="Proteomes" id="UP001610563"/>
    </source>
</evidence>
<name>A0ABR4G1N5_9EURO</name>
<keyword evidence="2" id="KW-1185">Reference proteome</keyword>
<sequence length="121" mass="13713">MREVCLTHAAAICSRGVCIAYPEDSLKWYEARVMFKSTSKGAKRQVDSVISLSLVPGPQLILLHTGLERRLRKLETLPLGGGEWKRKHLARCACAMHWCVFSLDRKRWEDVVSEVDVKAMS</sequence>
<gene>
    <name evidence="1" type="ORF">BJX66DRAFT_339615</name>
</gene>
<protein>
    <submittedName>
        <fullName evidence="1">Uncharacterized protein</fullName>
    </submittedName>
</protein>
<proteinExistence type="predicted"/>
<dbReference type="EMBL" id="JBFTWV010000069">
    <property type="protein sequence ID" value="KAL2789058.1"/>
    <property type="molecule type" value="Genomic_DNA"/>
</dbReference>
<dbReference type="Proteomes" id="UP001610563">
    <property type="component" value="Unassembled WGS sequence"/>
</dbReference>
<accession>A0ABR4G1N5</accession>
<organism evidence="1 2">
    <name type="scientific">Aspergillus keveii</name>
    <dbReference type="NCBI Taxonomy" id="714993"/>
    <lineage>
        <taxon>Eukaryota</taxon>
        <taxon>Fungi</taxon>
        <taxon>Dikarya</taxon>
        <taxon>Ascomycota</taxon>
        <taxon>Pezizomycotina</taxon>
        <taxon>Eurotiomycetes</taxon>
        <taxon>Eurotiomycetidae</taxon>
        <taxon>Eurotiales</taxon>
        <taxon>Aspergillaceae</taxon>
        <taxon>Aspergillus</taxon>
        <taxon>Aspergillus subgen. Nidulantes</taxon>
    </lineage>
</organism>
<reference evidence="1 2" key="1">
    <citation type="submission" date="2024-07" db="EMBL/GenBank/DDBJ databases">
        <title>Section-level genome sequencing and comparative genomics of Aspergillus sections Usti and Cavernicolus.</title>
        <authorList>
            <consortium name="Lawrence Berkeley National Laboratory"/>
            <person name="Nybo J.L."/>
            <person name="Vesth T.C."/>
            <person name="Theobald S."/>
            <person name="Frisvad J.C."/>
            <person name="Larsen T.O."/>
            <person name="Kjaerboelling I."/>
            <person name="Rothschild-Mancinelli K."/>
            <person name="Lyhne E.K."/>
            <person name="Kogle M.E."/>
            <person name="Barry K."/>
            <person name="Clum A."/>
            <person name="Na H."/>
            <person name="Ledsgaard L."/>
            <person name="Lin J."/>
            <person name="Lipzen A."/>
            <person name="Kuo A."/>
            <person name="Riley R."/>
            <person name="Mondo S."/>
            <person name="Labutti K."/>
            <person name="Haridas S."/>
            <person name="Pangalinan J."/>
            <person name="Salamov A.A."/>
            <person name="Simmons B.A."/>
            <person name="Magnuson J.K."/>
            <person name="Chen J."/>
            <person name="Drula E."/>
            <person name="Henrissat B."/>
            <person name="Wiebenga A."/>
            <person name="Lubbers R.J."/>
            <person name="Gomes A.C."/>
            <person name="Makela M.R."/>
            <person name="Stajich J."/>
            <person name="Grigoriev I.V."/>
            <person name="Mortensen U.H."/>
            <person name="De Vries R.P."/>
            <person name="Baker S.E."/>
            <person name="Andersen M.R."/>
        </authorList>
    </citation>
    <scope>NUCLEOTIDE SEQUENCE [LARGE SCALE GENOMIC DNA]</scope>
    <source>
        <strain evidence="1 2">CBS 209.92</strain>
    </source>
</reference>
<evidence type="ECO:0000313" key="1">
    <source>
        <dbReference type="EMBL" id="KAL2789058.1"/>
    </source>
</evidence>